<dbReference type="RefSeq" id="WP_004625909.1">
    <property type="nucleotide sequence ID" value="NZ_AORV01000035.1"/>
</dbReference>
<dbReference type="PATRIC" id="fig|1195236.3.peg.2811"/>
<dbReference type="GO" id="GO:0030246">
    <property type="term" value="F:carbohydrate binding"/>
    <property type="evidence" value="ECO:0007669"/>
    <property type="project" value="InterPro"/>
</dbReference>
<feature type="domain" description="SLH" evidence="8">
    <location>
        <begin position="2726"/>
        <end position="2782"/>
    </location>
</feature>
<evidence type="ECO:0000256" key="1">
    <source>
        <dbReference type="ARBA" id="ARBA00009792"/>
    </source>
</evidence>
<accession>S0FQW6</accession>
<dbReference type="InterPro" id="IPR008969">
    <property type="entry name" value="CarboxyPept-like_regulatory"/>
</dbReference>
<dbReference type="eggNOG" id="COG4932">
    <property type="taxonomic scope" value="Bacteria"/>
</dbReference>
<dbReference type="PANTHER" id="PTHR46017:SF1">
    <property type="entry name" value="ALPHA-MANNOSIDASE 2C1"/>
    <property type="match status" value="1"/>
</dbReference>
<dbReference type="Gene3D" id="2.60.120.260">
    <property type="entry name" value="Galactose-binding domain-like"/>
    <property type="match status" value="5"/>
</dbReference>
<dbReference type="InterPro" id="IPR037094">
    <property type="entry name" value="Glyco_hydro_38_cen_sf"/>
</dbReference>
<feature type="compositionally biased region" description="Low complexity" evidence="6">
    <location>
        <begin position="2383"/>
        <end position="2404"/>
    </location>
</feature>
<dbReference type="SUPFAM" id="SSF88713">
    <property type="entry name" value="Glycoside hydrolase/deacetylase"/>
    <property type="match status" value="1"/>
</dbReference>
<dbReference type="InterPro" id="IPR028995">
    <property type="entry name" value="Glyco_hydro_57/38_cen_sf"/>
</dbReference>
<dbReference type="Gene3D" id="2.70.98.30">
    <property type="entry name" value="Golgi alpha-mannosidase II, domain 4"/>
    <property type="match status" value="1"/>
</dbReference>
<evidence type="ECO:0000256" key="6">
    <source>
        <dbReference type="SAM" id="MobiDB-lite"/>
    </source>
</evidence>
<feature type="domain" description="SLH" evidence="8">
    <location>
        <begin position="2599"/>
        <end position="2662"/>
    </location>
</feature>
<comment type="caution">
    <text evidence="9">The sequence shown here is derived from an EMBL/GenBank/DDBJ whole genome shotgun (WGS) entry which is preliminary data.</text>
</comment>
<dbReference type="InterPro" id="IPR013784">
    <property type="entry name" value="Carb-bd-like_fold"/>
</dbReference>
<dbReference type="InterPro" id="IPR011013">
    <property type="entry name" value="Gal_mutarotase_sf_dom"/>
</dbReference>
<keyword evidence="10" id="KW-1185">Reference proteome</keyword>
<dbReference type="Pfam" id="PF09261">
    <property type="entry name" value="Alpha-mann_mid"/>
    <property type="match status" value="1"/>
</dbReference>
<dbReference type="InterPro" id="IPR011330">
    <property type="entry name" value="Glyco_hydro/deAcase_b/a-brl"/>
</dbReference>
<dbReference type="SUPFAM" id="SSF49452">
    <property type="entry name" value="Starch-binding domain-like"/>
    <property type="match status" value="5"/>
</dbReference>
<evidence type="ECO:0000313" key="9">
    <source>
        <dbReference type="EMBL" id="EMS71574.1"/>
    </source>
</evidence>
<dbReference type="Pfam" id="PF01074">
    <property type="entry name" value="Glyco_hydro_38N"/>
    <property type="match status" value="1"/>
</dbReference>
<proteinExistence type="inferred from homology"/>
<dbReference type="eggNOG" id="COG3669">
    <property type="taxonomic scope" value="Bacteria"/>
</dbReference>
<feature type="region of interest" description="Disordered" evidence="6">
    <location>
        <begin position="2206"/>
        <end position="2229"/>
    </location>
</feature>
<dbReference type="eggNOG" id="COG0265">
    <property type="taxonomic scope" value="Bacteria"/>
</dbReference>
<dbReference type="CDD" id="cd10789">
    <property type="entry name" value="GH38N_AMII_ER_cytosolic"/>
    <property type="match status" value="1"/>
</dbReference>
<dbReference type="GO" id="GO:0004559">
    <property type="term" value="F:alpha-mannosidase activity"/>
    <property type="evidence" value="ECO:0007669"/>
    <property type="project" value="InterPro"/>
</dbReference>
<feature type="domain" description="SLH" evidence="8">
    <location>
        <begin position="2663"/>
        <end position="2721"/>
    </location>
</feature>
<keyword evidence="3" id="KW-0677">Repeat</keyword>
<dbReference type="Gene3D" id="2.60.40.1120">
    <property type="entry name" value="Carboxypeptidase-like, regulatory domain"/>
    <property type="match status" value="7"/>
</dbReference>
<dbReference type="SMART" id="SM00872">
    <property type="entry name" value="Alpha-mann_mid"/>
    <property type="match status" value="1"/>
</dbReference>
<dbReference type="Pfam" id="PF13620">
    <property type="entry name" value="CarboxypepD_reg"/>
    <property type="match status" value="5"/>
</dbReference>
<dbReference type="GO" id="GO:0046872">
    <property type="term" value="F:metal ion binding"/>
    <property type="evidence" value="ECO:0007669"/>
    <property type="project" value="UniProtKB-KW"/>
</dbReference>
<dbReference type="PANTHER" id="PTHR46017">
    <property type="entry name" value="ALPHA-MANNOSIDASE 2C1"/>
    <property type="match status" value="1"/>
</dbReference>
<dbReference type="eggNOG" id="COG0383">
    <property type="taxonomic scope" value="Bacteria"/>
</dbReference>
<dbReference type="InterPro" id="IPR015341">
    <property type="entry name" value="Glyco_hydro_38_cen"/>
</dbReference>
<feature type="region of interest" description="Disordered" evidence="6">
    <location>
        <begin position="2375"/>
        <end position="2408"/>
    </location>
</feature>
<evidence type="ECO:0000256" key="5">
    <source>
        <dbReference type="ARBA" id="ARBA00023295"/>
    </source>
</evidence>
<dbReference type="PROSITE" id="PS51272">
    <property type="entry name" value="SLH"/>
    <property type="match status" value="3"/>
</dbReference>
<dbReference type="EMBL" id="AORV01000035">
    <property type="protein sequence ID" value="EMS71574.1"/>
    <property type="molecule type" value="Genomic_DNA"/>
</dbReference>
<keyword evidence="2" id="KW-0479">Metal-binding</keyword>
<evidence type="ECO:0000256" key="4">
    <source>
        <dbReference type="ARBA" id="ARBA00022801"/>
    </source>
</evidence>
<feature type="compositionally biased region" description="Low complexity" evidence="6">
    <location>
        <begin position="2207"/>
        <end position="2229"/>
    </location>
</feature>
<dbReference type="SUPFAM" id="SSF49464">
    <property type="entry name" value="Carboxypeptidase regulatory domain-like"/>
    <property type="match status" value="2"/>
</dbReference>
<dbReference type="Pfam" id="PF00395">
    <property type="entry name" value="SLH"/>
    <property type="match status" value="3"/>
</dbReference>
<dbReference type="SUPFAM" id="SSF74650">
    <property type="entry name" value="Galactose mutarotase-like"/>
    <property type="match status" value="1"/>
</dbReference>
<feature type="region of interest" description="Disordered" evidence="6">
    <location>
        <begin position="2180"/>
        <end position="2199"/>
    </location>
</feature>
<evidence type="ECO:0000313" key="10">
    <source>
        <dbReference type="Proteomes" id="UP000014155"/>
    </source>
</evidence>
<dbReference type="Proteomes" id="UP000014155">
    <property type="component" value="Unassembled WGS sequence"/>
</dbReference>
<organism evidence="9 10">
    <name type="scientific">Ruminiclostridium cellobioparum subsp. termitidis CT1112</name>
    <dbReference type="NCBI Taxonomy" id="1195236"/>
    <lineage>
        <taxon>Bacteria</taxon>
        <taxon>Bacillati</taxon>
        <taxon>Bacillota</taxon>
        <taxon>Clostridia</taxon>
        <taxon>Eubacteriales</taxon>
        <taxon>Oscillospiraceae</taxon>
        <taxon>Ruminiclostridium</taxon>
    </lineage>
</organism>
<dbReference type="GO" id="GO:0006013">
    <property type="term" value="P:mannose metabolic process"/>
    <property type="evidence" value="ECO:0007669"/>
    <property type="project" value="InterPro"/>
</dbReference>
<dbReference type="eggNOG" id="COG4733">
    <property type="taxonomic scope" value="Bacteria"/>
</dbReference>
<keyword evidence="7" id="KW-0732">Signal</keyword>
<dbReference type="InterPro" id="IPR011682">
    <property type="entry name" value="Glyco_hydro_38_C"/>
</dbReference>
<evidence type="ECO:0000256" key="7">
    <source>
        <dbReference type="SAM" id="SignalP"/>
    </source>
</evidence>
<dbReference type="InterPro" id="IPR001119">
    <property type="entry name" value="SLH_dom"/>
</dbReference>
<sequence length="2782" mass="298457">MNKKKLRITALFIAVLLSVSVFASPVLAYDKSYTSYVSGHGHIDTAWQWNYARTISDLTYNTWAKQLGLMEKNPDYKFSASSAQHYEWMKEYYPTLFNNIKDKINSGQWDYVGGEWVEADTNIPSGESMVRQFLEGQLFFKKEFGKVADVAFLPDDPGHSWILPQIALKSGTKAFTATRISALPNETDFTTWGMSGYDNFNWKGVDGTIIPAYKPTPFYTNDMSAAMINKSLDSGSSELGIKKGFFYGGDGDMGGGPTQAQIDNVHNVNNDPNGPTTRFSKMIDYFDSLTEEEKAKIPEFNKELYYNHELGLYTTHGDLKRYNNDNEVMAEAAEKLNSLTMWLGAASYPAEKLDRAWKKILVSQHHDILPGCSIDSVIQDAWSDAEVASNLMKSGEDYSMAAIASRADTTGPGIPIVVFNSLSYERTDIVETEVTFASTPAAVKIYDATGSEIPSQATINGNTAKVLFIAKDVPSVGYAVYHAEAAAAAGTYNTGLTIGNNIMENDRYIVELNGATGNVKRIFDKENNREVLETGKEIELQKLKDDSQESDGGWQAWIFTWADQIATPAILNNNPAITLLETGPVRATYEVTKTDGSSTFKQRISLYSDIGRVDFPMTVDWHETNKMIKASFPLAVSNPNATFDLSYGTVERGNRNPDNREVPAQKWADITNTSGDFGVSILSECKYGWDKVDDNTLRLSLLRAAKNMDSDADMGVHNFTYSIYSHASTWADGNTPREAGSMAKPFIVYQDKLEPHPGGLGKTFSFVTVDKPNITVAAIKKAEAENSDDLIVRLYESQGRDNTDVNVAFAGNITSLHETNLIEEDMAATLYSGNSFSTSLHKYELKTFRVKLDSPYYGDTKPVVTKVNLGLEYNQDGISHDSDRADGDMDLNGHTVSAEQLPDEIVSEDISFAMGPKQDGQKNVVMAAGQTIPLNSGSNPNNALYILGTSVNGPQSGDFSVQYDDGISSTAKTLQFNGWTAMIGGFGLTRITDKIGYAVSHRHNPWGDDAYRETYLYVYKITLDPAKTASSITLPDNPNMKIFAMSLASGGFLPAEPNVTVPFVNNNVTVINDDSPLIKYGGHWTNQDGRGANIGGDVHYADDVRNNHQTVEFSFIGTGIEFITEKGNDQGDVEVYIDDILMDTVNTLAASPEVAASVYSKQDLPLGEHRIKLVAATGYWAIFDAFKVTNYTPVPYVYPAPEESALIVNDDAGGIEYTGNWLYAGGRNGGDYKSDIHYTQTIGDYCEFTFMGTGIDFISEKDPEMGAIDIYIDGIKDATVSCAASRLDFFQTVYSKTGLTPGKHVIRLVLISGSKLTVDGFQVTNNPVAPSNASIVNNNDSAVTYSGGWNYSGSRGMGDYLDDVNYTATKGSYCEYTFTGTGIYLYSEMDTGLSDADIYIDGTKDATIHLASTSRSSFYQVYGKNGLPYGTHKIKVVNALNDRYLIIDAFKVSTNTTGALTGIVNTVQGSPLANVGINLSAGGNTYPAVTDQAGVYTISGVEAGAGYVLSAQKAGYRDGAVKGINIVSDGTAISDIIVLDPLAPADASVINDDDGSLTYSSGWNYSGSRSNGDYMNDVHYTDQQGSYCEYTFTGTGIYFYTEMDHGLSDADIYIDDVKVRTVHLSSDSPLAYMQVYGLNGLPYGQHTIKIVNALGGKYLIIDAFKVSQNVTGAITGIVKDIQGSPLEGVNVTAEAGGTGYTAATDAAGAYTIGSVPAGTGYTVTAGKAGYLDGNIGGINVISDSTTEVGELALEPAPLPDTGKITGRVIDTANNPIPGANVSINVNDAEYSAITDASGHYTLVNIPSGTGYTLTVTKAGYQETAAAGIDVISGNTTIESDLVLSRIAQLGTITGRVLDSSHNPVAGAAVAVKGTGFAAATDSDGGYTIANVPTGITYTVTAVKPGYQASYVSGVVITAGDTVLAQDIILDPFAPENALFIDGDDSSVTYSGNWGYSDNRSNGDFENDIKYTMDMGAYCEYTFTGTGIFFYTELDHGLSDADIYIDGEFQRTLHLASDTSSARNLLYGRNGLPYGQHTIRIVNALNGRYLIIDAFKVSTNTTGSVTGRVMDNSSNPLQGVNVKLTADGNEYLAATDAEGTYTIGMVPSGTGFSITASKTDYQNGSIDGINVISDNTTYLGDLVLTAVIKPGTGIISGKVLDAFGDPVQGAVITISSPAETGNRSVTIDPVETDDPSVTSGSAITVDFTTEGDSASADDSTTTGDSTTESSSAITNASGDYLLNNLKAGTGYLITASKTGYQSVSIPEVTVIEGEITVVDNIILVPVNKGMLSGKVTDEYGNPVEGATVYLSAGNKAYTAITNTAGIYTMTEVSAGTGYTLSVAKAGYQNGLSTGINVTAGEVTQANVILAKISSGGSDGGNNSSGGNSSNGSNSGYSNTGTASTSQEPAAAAVSPEFLKKAFETAKADKNGVKTVAISSDAAVKTARGLEYVIPAEYLTSEIKTRRIRLETDAATIDIPGNMLTARAVGNAQNITICISQVETGQLGSEMRKFVGTRPVIDLTAKVNNQVITWNNPDAPVTVYIPYTPTREEMLKKDNITVWHLDDKGNATAVPSARYDSNAKGVIFNTTHFSKYAIVFVNKNFSDIKKASWMQIPVEIMAAKGIIEGTSEAEFSPGRDITRGEFIAWLIKTLDIKAAFDSNFDDVGLTNKYYEQIGTAKKLGITAGVGENKFEADRRISRQDMMVLTVKALRTVDNNLASGTQEQLEKFSDKGKIAKYASADAATMVMLGYINGDGKNINPVSFTTRAEAAAMLYSIYFKQQ</sequence>
<evidence type="ECO:0000256" key="3">
    <source>
        <dbReference type="ARBA" id="ARBA00022737"/>
    </source>
</evidence>
<dbReference type="Gene3D" id="1.20.1270.50">
    <property type="entry name" value="Glycoside hydrolase family 38, central domain"/>
    <property type="match status" value="1"/>
</dbReference>
<dbReference type="Pfam" id="PF17677">
    <property type="entry name" value="Glyco_hydro38C2"/>
    <property type="match status" value="1"/>
</dbReference>
<dbReference type="STRING" id="1195236.CTER_2496"/>
<keyword evidence="4" id="KW-0378">Hydrolase</keyword>
<dbReference type="InterPro" id="IPR027291">
    <property type="entry name" value="Glyco_hydro_38_N_sf"/>
</dbReference>
<dbReference type="Pfam" id="PF07748">
    <property type="entry name" value="Glyco_hydro_38C"/>
    <property type="match status" value="1"/>
</dbReference>
<protein>
    <submittedName>
        <fullName evidence="9">Alpha-mannosidase</fullName>
    </submittedName>
</protein>
<dbReference type="eggNOG" id="COG4771">
    <property type="taxonomic scope" value="Bacteria"/>
</dbReference>
<evidence type="ECO:0000259" key="8">
    <source>
        <dbReference type="PROSITE" id="PS51272"/>
    </source>
</evidence>
<dbReference type="InterPro" id="IPR000602">
    <property type="entry name" value="Glyco_hydro_38_N"/>
</dbReference>
<comment type="similarity">
    <text evidence="1">Belongs to the glycosyl hydrolase 38 family.</text>
</comment>
<gene>
    <name evidence="9" type="ORF">CTER_2496</name>
</gene>
<dbReference type="Gene3D" id="3.20.110.10">
    <property type="entry name" value="Glycoside hydrolase 38, N terminal domain"/>
    <property type="match status" value="1"/>
</dbReference>
<reference evidence="9 10" key="1">
    <citation type="journal article" date="2013" name="Genome Announc.">
        <title>Draft Genome Sequence of the Cellulolytic, Mesophilic, Anaerobic Bacterium Clostridium termitidis Strain CT1112 (DSM 5398).</title>
        <authorList>
            <person name="Lal S."/>
            <person name="Ramachandran U."/>
            <person name="Zhang X."/>
            <person name="Munir R."/>
            <person name="Sparling R."/>
            <person name="Levin D.B."/>
        </authorList>
    </citation>
    <scope>NUCLEOTIDE SEQUENCE [LARGE SCALE GENOMIC DNA]</scope>
    <source>
        <strain evidence="9 10">CT1112</strain>
    </source>
</reference>
<name>S0FQW6_RUMCE</name>
<dbReference type="InterPro" id="IPR041147">
    <property type="entry name" value="GH38_C"/>
</dbReference>
<keyword evidence="5" id="KW-0326">Glycosidase</keyword>
<feature type="signal peptide" evidence="7">
    <location>
        <begin position="1"/>
        <end position="23"/>
    </location>
</feature>
<dbReference type="Gene3D" id="2.60.40.2220">
    <property type="match status" value="1"/>
</dbReference>
<dbReference type="SUPFAM" id="SSF88688">
    <property type="entry name" value="Families 57/38 glycoside transferase middle domain"/>
    <property type="match status" value="1"/>
</dbReference>
<evidence type="ECO:0000256" key="2">
    <source>
        <dbReference type="ARBA" id="ARBA00022723"/>
    </source>
</evidence>
<feature type="chain" id="PRO_5039197403" evidence="7">
    <location>
        <begin position="24"/>
        <end position="2782"/>
    </location>
</feature>
<dbReference type="GO" id="GO:0009313">
    <property type="term" value="P:oligosaccharide catabolic process"/>
    <property type="evidence" value="ECO:0007669"/>
    <property type="project" value="TreeGrafter"/>
</dbReference>